<dbReference type="Pfam" id="PF11146">
    <property type="entry name" value="DUF2905"/>
    <property type="match status" value="1"/>
</dbReference>
<reference evidence="2" key="1">
    <citation type="submission" date="2020-04" db="EMBL/GenBank/DDBJ databases">
        <title>Deep metagenomics examines the oral microbiome during advanced dental caries in children, revealing novel taxa and co-occurrences with host molecules.</title>
        <authorList>
            <person name="Baker J.L."/>
            <person name="Morton J.T."/>
            <person name="Dinis M."/>
            <person name="Alvarez R."/>
            <person name="Tran N.C."/>
            <person name="Knight R."/>
            <person name="Edlund A."/>
        </authorList>
    </citation>
    <scope>NUCLEOTIDE SEQUENCE</scope>
    <source>
        <strain evidence="2">JCVI_32_bin.14</strain>
    </source>
</reference>
<dbReference type="InterPro" id="IPR021320">
    <property type="entry name" value="DUF2905"/>
</dbReference>
<feature type="transmembrane region" description="Helical" evidence="1">
    <location>
        <begin position="46"/>
        <end position="68"/>
    </location>
</feature>
<dbReference type="RefSeq" id="WP_276639198.1">
    <property type="nucleotide sequence ID" value="NZ_DBGDCN010000028.1"/>
</dbReference>
<dbReference type="AlphaFoldDB" id="A0A930B9M9"/>
<keyword evidence="1" id="KW-0472">Membrane</keyword>
<comment type="caution">
    <text evidence="2">The sequence shown here is derived from an EMBL/GenBank/DDBJ whole genome shotgun (WGS) entry which is preliminary data.</text>
</comment>
<evidence type="ECO:0000256" key="1">
    <source>
        <dbReference type="SAM" id="Phobius"/>
    </source>
</evidence>
<sequence>MDFGKMLIVFGIFMIIAGVTIGFSGKFFLLGQLPGDIHWSWGKTKFFFPVVSSFVISIVGTILLNLFFRK</sequence>
<organism evidence="2 3">
    <name type="scientific">Dialister invisus</name>
    <dbReference type="NCBI Taxonomy" id="218538"/>
    <lineage>
        <taxon>Bacteria</taxon>
        <taxon>Bacillati</taxon>
        <taxon>Bacillota</taxon>
        <taxon>Negativicutes</taxon>
        <taxon>Veillonellales</taxon>
        <taxon>Veillonellaceae</taxon>
        <taxon>Dialister</taxon>
    </lineage>
</organism>
<gene>
    <name evidence="2" type="ORF">HXL70_03620</name>
</gene>
<protein>
    <submittedName>
        <fullName evidence="2">DUF2905 domain-containing protein</fullName>
    </submittedName>
</protein>
<dbReference type="EMBL" id="JABZMK010000011">
    <property type="protein sequence ID" value="MBF1129118.1"/>
    <property type="molecule type" value="Genomic_DNA"/>
</dbReference>
<dbReference type="PANTHER" id="PTHR36443:SF1">
    <property type="entry name" value="BSR5223 PROTEIN"/>
    <property type="match status" value="1"/>
</dbReference>
<feature type="transmembrane region" description="Helical" evidence="1">
    <location>
        <begin position="7"/>
        <end position="26"/>
    </location>
</feature>
<dbReference type="PANTHER" id="PTHR36443">
    <property type="entry name" value="BSR5223 PROTEIN"/>
    <property type="match status" value="1"/>
</dbReference>
<keyword evidence="1" id="KW-1133">Transmembrane helix</keyword>
<evidence type="ECO:0000313" key="2">
    <source>
        <dbReference type="EMBL" id="MBF1129118.1"/>
    </source>
</evidence>
<evidence type="ECO:0000313" key="3">
    <source>
        <dbReference type="Proteomes" id="UP000757890"/>
    </source>
</evidence>
<proteinExistence type="predicted"/>
<name>A0A930B9M9_9FIRM</name>
<keyword evidence="1" id="KW-0812">Transmembrane</keyword>
<accession>A0A930B9M9</accession>
<dbReference type="Proteomes" id="UP000757890">
    <property type="component" value="Unassembled WGS sequence"/>
</dbReference>